<dbReference type="CDD" id="cd13530">
    <property type="entry name" value="PBP2_peptides_like"/>
    <property type="match status" value="1"/>
</dbReference>
<evidence type="ECO:0000313" key="5">
    <source>
        <dbReference type="Proteomes" id="UP000216033"/>
    </source>
</evidence>
<dbReference type="EMBL" id="NDFP01000009">
    <property type="protein sequence ID" value="PAL23957.1"/>
    <property type="molecule type" value="Genomic_DNA"/>
</dbReference>
<dbReference type="OrthoDB" id="9768183at2"/>
<dbReference type="Proteomes" id="UP000216033">
    <property type="component" value="Unassembled WGS sequence"/>
</dbReference>
<dbReference type="InterPro" id="IPR001638">
    <property type="entry name" value="Solute-binding_3/MltF_N"/>
</dbReference>
<keyword evidence="1 2" id="KW-0732">Signal</keyword>
<dbReference type="PANTHER" id="PTHR35936:SF19">
    <property type="entry name" value="AMINO-ACID-BINDING PROTEIN YXEM-RELATED"/>
    <property type="match status" value="1"/>
</dbReference>
<dbReference type="Gene3D" id="3.40.190.10">
    <property type="entry name" value="Periplasmic binding protein-like II"/>
    <property type="match status" value="2"/>
</dbReference>
<gene>
    <name evidence="4" type="ORF">B9K05_09225</name>
</gene>
<dbReference type="PANTHER" id="PTHR35936">
    <property type="entry name" value="MEMBRANE-BOUND LYTIC MUREIN TRANSGLYCOSYLASE F"/>
    <property type="match status" value="1"/>
</dbReference>
<dbReference type="SMART" id="SM00062">
    <property type="entry name" value="PBPb"/>
    <property type="match status" value="1"/>
</dbReference>
<dbReference type="AlphaFoldDB" id="A0A270BFZ2"/>
<accession>A0A270BFZ2</accession>
<evidence type="ECO:0000256" key="1">
    <source>
        <dbReference type="ARBA" id="ARBA00022729"/>
    </source>
</evidence>
<dbReference type="RefSeq" id="WP_095351535.1">
    <property type="nucleotide sequence ID" value="NZ_JABUNT010000015.1"/>
</dbReference>
<dbReference type="Pfam" id="PF00497">
    <property type="entry name" value="SBP_bac_3"/>
    <property type="match status" value="1"/>
</dbReference>
<feature type="chain" id="PRO_5012108516" evidence="2">
    <location>
        <begin position="31"/>
        <end position="296"/>
    </location>
</feature>
<feature type="signal peptide" evidence="2">
    <location>
        <begin position="1"/>
        <end position="30"/>
    </location>
</feature>
<evidence type="ECO:0000259" key="3">
    <source>
        <dbReference type="SMART" id="SM00062"/>
    </source>
</evidence>
<dbReference type="STRING" id="1231343.Absy_004_013"/>
<reference evidence="4 5" key="1">
    <citation type="submission" date="2017-04" db="EMBL/GenBank/DDBJ databases">
        <title>Kefir bacterial isolates.</title>
        <authorList>
            <person name="Kim Y."/>
            <person name="Blasche S."/>
            <person name="Patil K.R."/>
        </authorList>
    </citation>
    <scope>NUCLEOTIDE SEQUENCE [LARGE SCALE GENOMIC DNA]</scope>
    <source>
        <strain evidence="4 5">KR-2</strain>
    </source>
</reference>
<name>A0A270BFZ2_9PROT</name>
<dbReference type="SUPFAM" id="SSF53850">
    <property type="entry name" value="Periplasmic binding protein-like II"/>
    <property type="match status" value="1"/>
</dbReference>
<feature type="domain" description="Solute-binding protein family 3/N-terminal" evidence="3">
    <location>
        <begin position="41"/>
        <end position="283"/>
    </location>
</feature>
<keyword evidence="5" id="KW-1185">Reference proteome</keyword>
<proteinExistence type="predicted"/>
<evidence type="ECO:0000313" key="4">
    <source>
        <dbReference type="EMBL" id="PAL23957.1"/>
    </source>
</evidence>
<comment type="caution">
    <text evidence="4">The sequence shown here is derived from an EMBL/GenBank/DDBJ whole genome shotgun (WGS) entry which is preliminary data.</text>
</comment>
<sequence>MKNYSLFLSRVLLLAGSVAFPHIWHTFAQAECLDDIRKAGVLTAGNALLGARPSLWQEQDGTYRGIDADLLQEITKRLGIPRWQFIITEWTTLIPGLKVGRWDIVLSDQTITEERMFYGHITYSHPYFLLYDRIIVLGNSPFHTVADLKNATLGSVLGTTDSLMAHSLVDKGLAAKVSDFNTFGDPFVALRNGQIDAIVVDQATLKAQKEHFVDLRTLGPPIFYDAKPAWKEAQAKAPYKLGSEGIVVRANCPRLLHEINRAMDSMKQDGTIRTILKRYHVWEELEDNLTQNEQAE</sequence>
<evidence type="ECO:0000256" key="2">
    <source>
        <dbReference type="SAM" id="SignalP"/>
    </source>
</evidence>
<organism evidence="4 5">
    <name type="scientific">Acetobacter syzygii</name>
    <dbReference type="NCBI Taxonomy" id="146476"/>
    <lineage>
        <taxon>Bacteria</taxon>
        <taxon>Pseudomonadati</taxon>
        <taxon>Pseudomonadota</taxon>
        <taxon>Alphaproteobacteria</taxon>
        <taxon>Acetobacterales</taxon>
        <taxon>Acetobacteraceae</taxon>
        <taxon>Acetobacter</taxon>
    </lineage>
</organism>
<protein>
    <submittedName>
        <fullName evidence="4">Amino acid ABC transporter substrate-binding protein</fullName>
    </submittedName>
</protein>